<dbReference type="RefSeq" id="WP_379596150.1">
    <property type="nucleotide sequence ID" value="NZ_JBHUDE010000015.1"/>
</dbReference>
<dbReference type="PANTHER" id="PTHR47670">
    <property type="entry name" value="ADENYLYLSULFATASE HINT3"/>
    <property type="match status" value="1"/>
</dbReference>
<dbReference type="GO" id="GO:0032259">
    <property type="term" value="P:methylation"/>
    <property type="evidence" value="ECO:0007669"/>
    <property type="project" value="UniProtKB-KW"/>
</dbReference>
<evidence type="ECO:0000256" key="1">
    <source>
        <dbReference type="PROSITE-ProRule" id="PRU00464"/>
    </source>
</evidence>
<dbReference type="InterPro" id="IPR036265">
    <property type="entry name" value="HIT-like_sf"/>
</dbReference>
<dbReference type="EC" id="2.1.1.-" evidence="3"/>
<keyword evidence="4" id="KW-1185">Reference proteome</keyword>
<evidence type="ECO:0000313" key="3">
    <source>
        <dbReference type="EMBL" id="MFD1606828.1"/>
    </source>
</evidence>
<dbReference type="GO" id="GO:0008168">
    <property type="term" value="F:methyltransferase activity"/>
    <property type="evidence" value="ECO:0007669"/>
    <property type="project" value="UniProtKB-KW"/>
</dbReference>
<organism evidence="3 4">
    <name type="scientific">Oceanobacillus luteolus</name>
    <dbReference type="NCBI Taxonomy" id="1274358"/>
    <lineage>
        <taxon>Bacteria</taxon>
        <taxon>Bacillati</taxon>
        <taxon>Bacillota</taxon>
        <taxon>Bacilli</taxon>
        <taxon>Bacillales</taxon>
        <taxon>Bacillaceae</taxon>
        <taxon>Oceanobacillus</taxon>
    </lineage>
</organism>
<dbReference type="Pfam" id="PF01230">
    <property type="entry name" value="HIT"/>
    <property type="match status" value="1"/>
</dbReference>
<dbReference type="InterPro" id="IPR001310">
    <property type="entry name" value="Histidine_triad_HIT"/>
</dbReference>
<keyword evidence="3" id="KW-0489">Methyltransferase</keyword>
<keyword evidence="3" id="KW-0808">Transferase</keyword>
<accession>A0ABW4HN46</accession>
<feature type="domain" description="HIT" evidence="2">
    <location>
        <begin position="5"/>
        <end position="103"/>
    </location>
</feature>
<dbReference type="InterPro" id="IPR011146">
    <property type="entry name" value="HIT-like"/>
</dbReference>
<dbReference type="SUPFAM" id="SSF54197">
    <property type="entry name" value="HIT-like"/>
    <property type="match status" value="1"/>
</dbReference>
<dbReference type="PANTHER" id="PTHR47670:SF1">
    <property type="entry name" value="ADENYLYLSULFATASE HINT3"/>
    <property type="match status" value="1"/>
</dbReference>
<comment type="caution">
    <text evidence="1">Lacks conserved residue(s) required for the propagation of feature annotation.</text>
</comment>
<dbReference type="EMBL" id="JBHUDE010000015">
    <property type="protein sequence ID" value="MFD1606828.1"/>
    <property type="molecule type" value="Genomic_DNA"/>
</dbReference>
<dbReference type="PROSITE" id="PS51084">
    <property type="entry name" value="HIT_2"/>
    <property type="match status" value="1"/>
</dbReference>
<dbReference type="Proteomes" id="UP001597221">
    <property type="component" value="Unassembled WGS sequence"/>
</dbReference>
<gene>
    <name evidence="3" type="ORF">ACFSBH_04090</name>
</gene>
<protein>
    <submittedName>
        <fullName evidence="3">HIT family protein</fullName>
        <ecNumber evidence="3">2.1.1.-</ecNumber>
    </submittedName>
</protein>
<evidence type="ECO:0000313" key="4">
    <source>
        <dbReference type="Proteomes" id="UP001597221"/>
    </source>
</evidence>
<comment type="caution">
    <text evidence="3">The sequence shown here is derived from an EMBL/GenBank/DDBJ whole genome shotgun (WGS) entry which is preliminary data.</text>
</comment>
<proteinExistence type="predicted"/>
<evidence type="ECO:0000259" key="2">
    <source>
        <dbReference type="PROSITE" id="PS51084"/>
    </source>
</evidence>
<sequence>MEHCIFCGIVSKEISSYILCEDEFTTAFLDINPVAMGHTLVIPNRHFCRLDVIDDKEVMQGIMKTLIKVSNLLITAEVCHDFTILNDNGFHAQQDIMHAHEAS</sequence>
<dbReference type="Gene3D" id="3.30.428.10">
    <property type="entry name" value="HIT-like"/>
    <property type="match status" value="1"/>
</dbReference>
<name>A0ABW4HN46_9BACI</name>
<dbReference type="PRINTS" id="PR00332">
    <property type="entry name" value="HISTRIAD"/>
</dbReference>
<reference evidence="4" key="1">
    <citation type="journal article" date="2019" name="Int. J. Syst. Evol. Microbiol.">
        <title>The Global Catalogue of Microorganisms (GCM) 10K type strain sequencing project: providing services to taxonomists for standard genome sequencing and annotation.</title>
        <authorList>
            <consortium name="The Broad Institute Genomics Platform"/>
            <consortium name="The Broad Institute Genome Sequencing Center for Infectious Disease"/>
            <person name="Wu L."/>
            <person name="Ma J."/>
        </authorList>
    </citation>
    <scope>NUCLEOTIDE SEQUENCE [LARGE SCALE GENOMIC DNA]</scope>
    <source>
        <strain evidence="4">CGMCC 1.12376</strain>
    </source>
</reference>